<comment type="similarity">
    <text evidence="2 9">Belongs to the branched chain amino acid transporter family.</text>
</comment>
<evidence type="ECO:0000256" key="2">
    <source>
        <dbReference type="ARBA" id="ARBA00008540"/>
    </source>
</evidence>
<dbReference type="GO" id="GO:0015820">
    <property type="term" value="P:L-leucine transport"/>
    <property type="evidence" value="ECO:0007669"/>
    <property type="project" value="TreeGrafter"/>
</dbReference>
<dbReference type="STRING" id="1219032.GCA_001515545_03122"/>
<dbReference type="Proteomes" id="UP000220246">
    <property type="component" value="Unassembled WGS sequence"/>
</dbReference>
<reference evidence="11" key="1">
    <citation type="submission" date="2017-09" db="EMBL/GenBank/DDBJ databases">
        <title>FDA dAtabase for Regulatory Grade micrObial Sequences (FDA-ARGOS): Supporting development and validation of Infectious Disease Dx tests.</title>
        <authorList>
            <person name="Minogue T."/>
            <person name="Wolcott M."/>
            <person name="Wasieloski L."/>
            <person name="Aguilar W."/>
            <person name="Moore D."/>
            <person name="Tallon L."/>
            <person name="Sadzewicz L."/>
            <person name="Ott S."/>
            <person name="Zhao X."/>
            <person name="Nagaraj S."/>
            <person name="Vavikolanu K."/>
            <person name="Aluvathingal J."/>
            <person name="Nadendla S."/>
            <person name="Sichtig H."/>
        </authorList>
    </citation>
    <scope>NUCLEOTIDE SEQUENCE [LARGE SCALE GENOMIC DNA]</scope>
    <source>
        <strain evidence="11">FDAARGOS_394</strain>
    </source>
</reference>
<evidence type="ECO:0000256" key="1">
    <source>
        <dbReference type="ARBA" id="ARBA00004651"/>
    </source>
</evidence>
<keyword evidence="7 9" id="KW-1133">Transmembrane helix</keyword>
<evidence type="ECO:0000256" key="3">
    <source>
        <dbReference type="ARBA" id="ARBA00022448"/>
    </source>
</evidence>
<evidence type="ECO:0000256" key="5">
    <source>
        <dbReference type="ARBA" id="ARBA00022692"/>
    </source>
</evidence>
<dbReference type="GO" id="GO:0015818">
    <property type="term" value="P:isoleucine transport"/>
    <property type="evidence" value="ECO:0007669"/>
    <property type="project" value="TreeGrafter"/>
</dbReference>
<dbReference type="GO" id="GO:0015188">
    <property type="term" value="F:L-isoleucine transmembrane transporter activity"/>
    <property type="evidence" value="ECO:0007669"/>
    <property type="project" value="TreeGrafter"/>
</dbReference>
<feature type="transmembrane region" description="Helical" evidence="9">
    <location>
        <begin position="226"/>
        <end position="250"/>
    </location>
</feature>
<dbReference type="GO" id="GO:0015190">
    <property type="term" value="F:L-leucine transmembrane transporter activity"/>
    <property type="evidence" value="ECO:0007669"/>
    <property type="project" value="TreeGrafter"/>
</dbReference>
<feature type="transmembrane region" description="Helical" evidence="9">
    <location>
        <begin position="195"/>
        <end position="214"/>
    </location>
</feature>
<keyword evidence="3 9" id="KW-0813">Transport</keyword>
<evidence type="ECO:0000256" key="9">
    <source>
        <dbReference type="RuleBase" id="RU362122"/>
    </source>
</evidence>
<dbReference type="OrthoDB" id="9783920at2"/>
<gene>
    <name evidence="10" type="primary">brnQ</name>
    <name evidence="10" type="ORF">CRM82_07400</name>
</gene>
<dbReference type="AlphaFoldDB" id="A0A2A7UT32"/>
<feature type="transmembrane region" description="Helical" evidence="9">
    <location>
        <begin position="278"/>
        <end position="301"/>
    </location>
</feature>
<feature type="transmembrane region" description="Helical" evidence="9">
    <location>
        <begin position="75"/>
        <end position="97"/>
    </location>
</feature>
<name>A0A2A7UT32_COMTR</name>
<feature type="transmembrane region" description="Helical" evidence="9">
    <location>
        <begin position="337"/>
        <end position="359"/>
    </location>
</feature>
<dbReference type="EMBL" id="PDEA01000001">
    <property type="protein sequence ID" value="PEH88450.1"/>
    <property type="molecule type" value="Genomic_DNA"/>
</dbReference>
<organism evidence="10 11">
    <name type="scientific">Comamonas terrigena</name>
    <dbReference type="NCBI Taxonomy" id="32013"/>
    <lineage>
        <taxon>Bacteria</taxon>
        <taxon>Pseudomonadati</taxon>
        <taxon>Pseudomonadota</taxon>
        <taxon>Betaproteobacteria</taxon>
        <taxon>Burkholderiales</taxon>
        <taxon>Comamonadaceae</taxon>
        <taxon>Comamonas</taxon>
    </lineage>
</organism>
<feature type="transmembrane region" description="Helical" evidence="9">
    <location>
        <begin position="117"/>
        <end position="137"/>
    </location>
</feature>
<comment type="caution">
    <text evidence="10">The sequence shown here is derived from an EMBL/GenBank/DDBJ whole genome shotgun (WGS) entry which is preliminary data.</text>
</comment>
<keyword evidence="11" id="KW-1185">Reference proteome</keyword>
<evidence type="ECO:0000256" key="7">
    <source>
        <dbReference type="ARBA" id="ARBA00022989"/>
    </source>
</evidence>
<dbReference type="NCBIfam" id="TIGR00796">
    <property type="entry name" value="livcs"/>
    <property type="match status" value="1"/>
</dbReference>
<dbReference type="GO" id="GO:0005886">
    <property type="term" value="C:plasma membrane"/>
    <property type="evidence" value="ECO:0007669"/>
    <property type="project" value="UniProtKB-SubCell"/>
</dbReference>
<evidence type="ECO:0000313" key="11">
    <source>
        <dbReference type="Proteomes" id="UP000220246"/>
    </source>
</evidence>
<protein>
    <recommendedName>
        <fullName evidence="9">Branched-chain amino acid transport system carrier protein</fullName>
    </recommendedName>
</protein>
<feature type="transmembrane region" description="Helical" evidence="9">
    <location>
        <begin position="313"/>
        <end position="331"/>
    </location>
</feature>
<evidence type="ECO:0000313" key="10">
    <source>
        <dbReference type="EMBL" id="PEH88450.1"/>
    </source>
</evidence>
<keyword evidence="6 9" id="KW-0029">Amino-acid transport</keyword>
<accession>A0A2A7UT32</accession>
<dbReference type="InterPro" id="IPR004685">
    <property type="entry name" value="Brnchd-chn_aa_trnsp_Livcs"/>
</dbReference>
<comment type="function">
    <text evidence="9">Component of the transport system for branched-chain amino acids.</text>
</comment>
<feature type="transmembrane region" description="Helical" evidence="9">
    <location>
        <begin position="9"/>
        <end position="28"/>
    </location>
</feature>
<feature type="transmembrane region" description="Helical" evidence="9">
    <location>
        <begin position="398"/>
        <end position="424"/>
    </location>
</feature>
<comment type="subcellular location">
    <subcellularLocation>
        <location evidence="9">Cell inner membrane</location>
        <topology evidence="9">Multi-pass membrane protein</topology>
    </subcellularLocation>
    <subcellularLocation>
        <location evidence="1">Cell membrane</location>
        <topology evidence="1">Multi-pass membrane protein</topology>
    </subcellularLocation>
</comment>
<dbReference type="PANTHER" id="PTHR30588">
    <property type="entry name" value="BRANCHED-CHAIN AMINO ACID TRANSPORT SYSTEM 2 CARRIER PROTEIN"/>
    <property type="match status" value="1"/>
</dbReference>
<dbReference type="Pfam" id="PF05525">
    <property type="entry name" value="Branch_AA_trans"/>
    <property type="match status" value="1"/>
</dbReference>
<evidence type="ECO:0000256" key="8">
    <source>
        <dbReference type="ARBA" id="ARBA00023136"/>
    </source>
</evidence>
<dbReference type="GeneID" id="80800418"/>
<feature type="transmembrane region" description="Helical" evidence="9">
    <location>
        <begin position="371"/>
        <end position="392"/>
    </location>
</feature>
<dbReference type="GO" id="GO:0005304">
    <property type="term" value="F:L-valine transmembrane transporter activity"/>
    <property type="evidence" value="ECO:0007669"/>
    <property type="project" value="TreeGrafter"/>
</dbReference>
<feature type="transmembrane region" description="Helical" evidence="9">
    <location>
        <begin position="149"/>
        <end position="175"/>
    </location>
</feature>
<sequence length="439" mass="44833">MTTLKTRDLMALGFMTFALFLGAGNIIFPPIVGLAAGEHLWSAAVGFLLTGVGLPLVTVVALARVGGGLQTITAPIGKVAGVLLGAAVYLTIGPLFATPRTATVSFELGVAPFVGNSPLALGAYTVLYFGLTLLLALFPGKLVDTIGKLITPVLILALVVLGGAAFLLPAGTLSASLPDYQSSSLALGQGFVQGYQTMDALAALVFGIVIVNAIKDSGIADTRLHTRYTIIAAVIAATGLGLVYVSLIYLGATSGGLVQSASTGVQILTTYVQHTFGAAGMVLLAVVILLACLTTGVGLVSACGSYFSQLLPFSYRTVVIALCVFSAVVANQGLEQLIAVAVPVLVTVYPVAIALVALSLLSGCWKHARRVYAPVMAVALLLGLLDGAKAVGLMELPAWITTLPGAAMGMAWLTPVLAMLLLAATADHLLPARSHPAQA</sequence>
<keyword evidence="5 9" id="KW-0812">Transmembrane</keyword>
<dbReference type="PANTHER" id="PTHR30588:SF0">
    <property type="entry name" value="BRANCHED-CHAIN AMINO ACID PERMEASE BRNQ"/>
    <property type="match status" value="1"/>
</dbReference>
<keyword evidence="8 9" id="KW-0472">Membrane</keyword>
<keyword evidence="4" id="KW-1003">Cell membrane</keyword>
<feature type="transmembrane region" description="Helical" evidence="9">
    <location>
        <begin position="40"/>
        <end position="63"/>
    </location>
</feature>
<evidence type="ECO:0000256" key="6">
    <source>
        <dbReference type="ARBA" id="ARBA00022970"/>
    </source>
</evidence>
<dbReference type="RefSeq" id="WP_066539705.1">
    <property type="nucleotide sequence ID" value="NZ_PDEA01000001.1"/>
</dbReference>
<proteinExistence type="inferred from homology"/>
<evidence type="ECO:0000256" key="4">
    <source>
        <dbReference type="ARBA" id="ARBA00022475"/>
    </source>
</evidence>